<dbReference type="EMBL" id="QEAP01000034">
    <property type="protein sequence ID" value="TPX76887.1"/>
    <property type="molecule type" value="Genomic_DNA"/>
</dbReference>
<name>A0A507FPC7_9FUNG</name>
<dbReference type="OrthoDB" id="2114891at2759"/>
<feature type="transmembrane region" description="Helical" evidence="1">
    <location>
        <begin position="209"/>
        <end position="229"/>
    </location>
</feature>
<sequence length="251" mass="27198">MTRLTELLQISKLTATSTDTTGTCAGPSRCAVEQVQHDAATEFLDRKTRWQSVLDSRCKDQAIQARWDLPFSIESYAVLYGPLGYQFEDVNSSTPRHNVKFLTLSNTVFDASNYVRCTQTSIADRGVALRYDICSFSASTQPGLLDNMVGATFTWKLRVAPNSTACQMNIFEMNLFGLPMSQVQPKNAGSGNGSTVATVNVPKGVSPGLIVGVSIAASVAAAVAALVFVRHRNLAKRKRAGRLLEAHLVAH</sequence>
<reference evidence="2 3" key="1">
    <citation type="journal article" date="2019" name="Sci. Rep.">
        <title>Comparative genomics of chytrid fungi reveal insights into the obligate biotrophic and pathogenic lifestyle of Synchytrium endobioticum.</title>
        <authorList>
            <person name="van de Vossenberg B.T.L.H."/>
            <person name="Warris S."/>
            <person name="Nguyen H.D.T."/>
            <person name="van Gent-Pelzer M.P.E."/>
            <person name="Joly D.L."/>
            <person name="van de Geest H.C."/>
            <person name="Bonants P.J.M."/>
            <person name="Smith D.S."/>
            <person name="Levesque C.A."/>
            <person name="van der Lee T.A.J."/>
        </authorList>
    </citation>
    <scope>NUCLEOTIDE SEQUENCE [LARGE SCALE GENOMIC DNA]</scope>
    <source>
        <strain evidence="2 3">CBS 675.73</strain>
    </source>
</reference>
<keyword evidence="1" id="KW-0812">Transmembrane</keyword>
<organism evidence="2 3">
    <name type="scientific">Chytriomyces confervae</name>
    <dbReference type="NCBI Taxonomy" id="246404"/>
    <lineage>
        <taxon>Eukaryota</taxon>
        <taxon>Fungi</taxon>
        <taxon>Fungi incertae sedis</taxon>
        <taxon>Chytridiomycota</taxon>
        <taxon>Chytridiomycota incertae sedis</taxon>
        <taxon>Chytridiomycetes</taxon>
        <taxon>Chytridiales</taxon>
        <taxon>Chytriomycetaceae</taxon>
        <taxon>Chytriomyces</taxon>
    </lineage>
</organism>
<comment type="caution">
    <text evidence="2">The sequence shown here is derived from an EMBL/GenBank/DDBJ whole genome shotgun (WGS) entry which is preliminary data.</text>
</comment>
<keyword evidence="1" id="KW-1133">Transmembrane helix</keyword>
<keyword evidence="1" id="KW-0472">Membrane</keyword>
<evidence type="ECO:0000256" key="1">
    <source>
        <dbReference type="SAM" id="Phobius"/>
    </source>
</evidence>
<accession>A0A507FPC7</accession>
<proteinExistence type="predicted"/>
<keyword evidence="3" id="KW-1185">Reference proteome</keyword>
<evidence type="ECO:0000313" key="3">
    <source>
        <dbReference type="Proteomes" id="UP000320333"/>
    </source>
</evidence>
<dbReference type="Proteomes" id="UP000320333">
    <property type="component" value="Unassembled WGS sequence"/>
</dbReference>
<evidence type="ECO:0000313" key="2">
    <source>
        <dbReference type="EMBL" id="TPX76887.1"/>
    </source>
</evidence>
<gene>
    <name evidence="2" type="ORF">CcCBS67573_g01851</name>
</gene>
<dbReference type="AlphaFoldDB" id="A0A507FPC7"/>
<protein>
    <submittedName>
        <fullName evidence="2">Uncharacterized protein</fullName>
    </submittedName>
</protein>